<evidence type="ECO:0000313" key="2">
    <source>
        <dbReference type="Proteomes" id="UP000032809"/>
    </source>
</evidence>
<accession>A0A0C7NPN7</accession>
<keyword evidence="2" id="KW-1185">Reference proteome</keyword>
<dbReference type="KEGG" id="dtn:DTL3_0542"/>
<dbReference type="OrthoDB" id="47503at2"/>
<dbReference type="RefSeq" id="WP_045087414.1">
    <property type="nucleotide sequence ID" value="NZ_LN824141.1"/>
</dbReference>
<dbReference type="Proteomes" id="UP000032809">
    <property type="component" value="Chromosome I"/>
</dbReference>
<dbReference type="HOGENOM" id="CLU_1946762_0_0_0"/>
<protein>
    <submittedName>
        <fullName evidence="1">Uncharacterized protein</fullName>
    </submittedName>
</protein>
<dbReference type="EMBL" id="LN824141">
    <property type="protein sequence ID" value="CEP77862.1"/>
    <property type="molecule type" value="Genomic_DNA"/>
</dbReference>
<organism evidence="1 2">
    <name type="scientific">Defluviitoga tunisiensis</name>
    <dbReference type="NCBI Taxonomy" id="1006576"/>
    <lineage>
        <taxon>Bacteria</taxon>
        <taxon>Thermotogati</taxon>
        <taxon>Thermotogota</taxon>
        <taxon>Thermotogae</taxon>
        <taxon>Petrotogales</taxon>
        <taxon>Petrotogaceae</taxon>
        <taxon>Defluviitoga</taxon>
    </lineage>
</organism>
<proteinExistence type="predicted"/>
<dbReference type="AlphaFoldDB" id="A0A0C7NPN7"/>
<evidence type="ECO:0000313" key="1">
    <source>
        <dbReference type="EMBL" id="CEP77862.1"/>
    </source>
</evidence>
<sequence length="130" mass="15182">MGEFIFELDEDMAKDLLIKVLATSKIPFLKNLFKHISSFKFKDNKIILDILLFSFNVKIKSYPETISGVYVFEHNIPVKMLKDQEFPEFVEIEDNLILVKIPTNNILKNIHINEFKIENGILRIKLGIID</sequence>
<reference evidence="2" key="1">
    <citation type="submission" date="2014-11" db="EMBL/GenBank/DDBJ databases">
        <authorList>
            <person name="Wibberg D."/>
        </authorList>
    </citation>
    <scope>NUCLEOTIDE SEQUENCE [LARGE SCALE GENOMIC DNA]</scope>
    <source>
        <strain evidence="2">L3</strain>
    </source>
</reference>
<name>A0A0C7NPN7_DEFTU</name>
<gene>
    <name evidence="1" type="ORF">DTL3_0542</name>
</gene>
<dbReference type="STRING" id="1006576.DTL3_0542"/>